<sequence>MSRTKRPRDRVGVVVKLLASPLRRTGFDSWQGRSRILACGNRLDSSISSNWSAQNAPSPRGRKVVCWDRRITRNEPRGGEGVSIAAPHVPHSRLSSRADQQSSCLRHPRHQRGPPFLRQHHVWSDDFVVRVRLAIPLMSVPFAATSGSNAILDEMVELTRFPSEQHTFEGRFRYYAATTGLQRHDYEAGMKRRGKREIPEKTRRPTAASGTIPTCENPMTRPGIEPCWTWWEASVLIAQPPRPQNMI</sequence>
<accession>A0ABQ9GJX9</accession>
<proteinExistence type="predicted"/>
<feature type="region of interest" description="Disordered" evidence="1">
    <location>
        <begin position="77"/>
        <end position="116"/>
    </location>
</feature>
<evidence type="ECO:0000256" key="1">
    <source>
        <dbReference type="SAM" id="MobiDB-lite"/>
    </source>
</evidence>
<feature type="compositionally biased region" description="Basic and acidic residues" evidence="1">
    <location>
        <begin position="190"/>
        <end position="203"/>
    </location>
</feature>
<evidence type="ECO:0000313" key="2">
    <source>
        <dbReference type="EMBL" id="KAJ8872346.1"/>
    </source>
</evidence>
<evidence type="ECO:0000313" key="3">
    <source>
        <dbReference type="Proteomes" id="UP001159363"/>
    </source>
</evidence>
<feature type="region of interest" description="Disordered" evidence="1">
    <location>
        <begin position="190"/>
        <end position="218"/>
    </location>
</feature>
<dbReference type="Proteomes" id="UP001159363">
    <property type="component" value="Chromosome 10"/>
</dbReference>
<name>A0ABQ9GJX9_9NEOP</name>
<protein>
    <submittedName>
        <fullName evidence="2">Uncharacterized protein</fullName>
    </submittedName>
</protein>
<gene>
    <name evidence="2" type="ORF">PR048_025950</name>
</gene>
<comment type="caution">
    <text evidence="2">The sequence shown here is derived from an EMBL/GenBank/DDBJ whole genome shotgun (WGS) entry which is preliminary data.</text>
</comment>
<keyword evidence="3" id="KW-1185">Reference proteome</keyword>
<feature type="compositionally biased region" description="Polar residues" evidence="1">
    <location>
        <begin position="93"/>
        <end position="104"/>
    </location>
</feature>
<organism evidence="2 3">
    <name type="scientific">Dryococelus australis</name>
    <dbReference type="NCBI Taxonomy" id="614101"/>
    <lineage>
        <taxon>Eukaryota</taxon>
        <taxon>Metazoa</taxon>
        <taxon>Ecdysozoa</taxon>
        <taxon>Arthropoda</taxon>
        <taxon>Hexapoda</taxon>
        <taxon>Insecta</taxon>
        <taxon>Pterygota</taxon>
        <taxon>Neoptera</taxon>
        <taxon>Polyneoptera</taxon>
        <taxon>Phasmatodea</taxon>
        <taxon>Verophasmatodea</taxon>
        <taxon>Anareolatae</taxon>
        <taxon>Phasmatidae</taxon>
        <taxon>Eurycanthinae</taxon>
        <taxon>Dryococelus</taxon>
    </lineage>
</organism>
<reference evidence="2 3" key="1">
    <citation type="submission" date="2023-02" db="EMBL/GenBank/DDBJ databases">
        <title>LHISI_Scaffold_Assembly.</title>
        <authorList>
            <person name="Stuart O.P."/>
            <person name="Cleave R."/>
            <person name="Magrath M.J.L."/>
            <person name="Mikheyev A.S."/>
        </authorList>
    </citation>
    <scope>NUCLEOTIDE SEQUENCE [LARGE SCALE GENOMIC DNA]</scope>
    <source>
        <strain evidence="2">Daus_M_001</strain>
        <tissue evidence="2">Leg muscle</tissue>
    </source>
</reference>
<dbReference type="EMBL" id="JARBHB010000011">
    <property type="protein sequence ID" value="KAJ8872346.1"/>
    <property type="molecule type" value="Genomic_DNA"/>
</dbReference>